<sequence>MMHSCKIEALLLLDTVDINNRNNLPEYNSRESEAIQASMQERDPSHNGEECTTHFDRDTSTRYYCEDQGCGISDAIKSPSQPFLYMRIWSINMGLAA</sequence>
<accession>A0A0L0FBQ2</accession>
<evidence type="ECO:0000313" key="3">
    <source>
        <dbReference type="Proteomes" id="UP000054560"/>
    </source>
</evidence>
<proteinExistence type="predicted"/>
<feature type="region of interest" description="Disordered" evidence="1">
    <location>
        <begin position="22"/>
        <end position="54"/>
    </location>
</feature>
<dbReference type="AlphaFoldDB" id="A0A0L0FBQ2"/>
<organism evidence="2 3">
    <name type="scientific">Sphaeroforma arctica JP610</name>
    <dbReference type="NCBI Taxonomy" id="667725"/>
    <lineage>
        <taxon>Eukaryota</taxon>
        <taxon>Ichthyosporea</taxon>
        <taxon>Ichthyophonida</taxon>
        <taxon>Sphaeroforma</taxon>
    </lineage>
</organism>
<keyword evidence="3" id="KW-1185">Reference proteome</keyword>
<dbReference type="Proteomes" id="UP000054560">
    <property type="component" value="Unassembled WGS sequence"/>
</dbReference>
<dbReference type="RefSeq" id="XP_014147828.1">
    <property type="nucleotide sequence ID" value="XM_014292353.1"/>
</dbReference>
<feature type="compositionally biased region" description="Basic and acidic residues" evidence="1">
    <location>
        <begin position="40"/>
        <end position="54"/>
    </location>
</feature>
<name>A0A0L0FBQ2_9EUKA</name>
<dbReference type="EMBL" id="KQ244975">
    <property type="protein sequence ID" value="KNC73926.1"/>
    <property type="molecule type" value="Genomic_DNA"/>
</dbReference>
<reference evidence="2 3" key="1">
    <citation type="submission" date="2011-02" db="EMBL/GenBank/DDBJ databases">
        <title>The Genome Sequence of Sphaeroforma arctica JP610.</title>
        <authorList>
            <consortium name="The Broad Institute Genome Sequencing Platform"/>
            <person name="Russ C."/>
            <person name="Cuomo C."/>
            <person name="Young S.K."/>
            <person name="Zeng Q."/>
            <person name="Gargeya S."/>
            <person name="Alvarado L."/>
            <person name="Berlin A."/>
            <person name="Chapman S.B."/>
            <person name="Chen Z."/>
            <person name="Freedman E."/>
            <person name="Gellesch M."/>
            <person name="Goldberg J."/>
            <person name="Griggs A."/>
            <person name="Gujja S."/>
            <person name="Heilman E."/>
            <person name="Heiman D."/>
            <person name="Howarth C."/>
            <person name="Mehta T."/>
            <person name="Neiman D."/>
            <person name="Pearson M."/>
            <person name="Roberts A."/>
            <person name="Saif S."/>
            <person name="Shea T."/>
            <person name="Shenoy N."/>
            <person name="Sisk P."/>
            <person name="Stolte C."/>
            <person name="Sykes S."/>
            <person name="White J."/>
            <person name="Yandava C."/>
            <person name="Burger G."/>
            <person name="Gray M.W."/>
            <person name="Holland P.W.H."/>
            <person name="King N."/>
            <person name="Lang F.B.F."/>
            <person name="Roger A.J."/>
            <person name="Ruiz-Trillo I."/>
            <person name="Haas B."/>
            <person name="Nusbaum C."/>
            <person name="Birren B."/>
        </authorList>
    </citation>
    <scope>NUCLEOTIDE SEQUENCE [LARGE SCALE GENOMIC DNA]</scope>
    <source>
        <strain evidence="2 3">JP610</strain>
    </source>
</reference>
<protein>
    <submittedName>
        <fullName evidence="2">Uncharacterized protein</fullName>
    </submittedName>
</protein>
<gene>
    <name evidence="2" type="ORF">SARC_13513</name>
</gene>
<evidence type="ECO:0000313" key="2">
    <source>
        <dbReference type="EMBL" id="KNC73926.1"/>
    </source>
</evidence>
<evidence type="ECO:0000256" key="1">
    <source>
        <dbReference type="SAM" id="MobiDB-lite"/>
    </source>
</evidence>
<dbReference type="GeneID" id="25914017"/>